<dbReference type="EMBL" id="SNRW01000005">
    <property type="protein sequence ID" value="KAA6404396.1"/>
    <property type="molecule type" value="Genomic_DNA"/>
</dbReference>
<evidence type="ECO:0000313" key="2">
    <source>
        <dbReference type="Proteomes" id="UP000324800"/>
    </source>
</evidence>
<dbReference type="OrthoDB" id="8693905at2759"/>
<name>A0A5J4XC35_9EUKA</name>
<gene>
    <name evidence="1" type="ORF">EZS28_000083</name>
</gene>
<dbReference type="InterPro" id="IPR016024">
    <property type="entry name" value="ARM-type_fold"/>
</dbReference>
<accession>A0A5J4XC35</accession>
<evidence type="ECO:0000313" key="1">
    <source>
        <dbReference type="EMBL" id="KAA6404396.1"/>
    </source>
</evidence>
<dbReference type="SUPFAM" id="SSF48371">
    <property type="entry name" value="ARM repeat"/>
    <property type="match status" value="1"/>
</dbReference>
<dbReference type="InterPro" id="IPR011989">
    <property type="entry name" value="ARM-like"/>
</dbReference>
<dbReference type="Proteomes" id="UP000324800">
    <property type="component" value="Unassembled WGS sequence"/>
</dbReference>
<dbReference type="Gene3D" id="1.25.10.10">
    <property type="entry name" value="Leucine-rich Repeat Variant"/>
    <property type="match status" value="1"/>
</dbReference>
<protein>
    <submittedName>
        <fullName evidence="1">Uncharacterized protein</fullName>
    </submittedName>
</protein>
<sequence>MSNILFTNPTLKDEVIVRHGLLPLMELLDSEITAVTECVLKLLIICCSKHQKMQETVCLIGMLPEVLAKGSPENSPHIRLAVADLLYQMLKGTDMTIQTLVASRCLSHLCRMLDGIDMKQIQQRAVAFQTIRNIYLIIKRDGAQR</sequence>
<organism evidence="1 2">
    <name type="scientific">Streblomastix strix</name>
    <dbReference type="NCBI Taxonomy" id="222440"/>
    <lineage>
        <taxon>Eukaryota</taxon>
        <taxon>Metamonada</taxon>
        <taxon>Preaxostyla</taxon>
        <taxon>Oxymonadida</taxon>
        <taxon>Streblomastigidae</taxon>
        <taxon>Streblomastix</taxon>
    </lineage>
</organism>
<comment type="caution">
    <text evidence="1">The sequence shown here is derived from an EMBL/GenBank/DDBJ whole genome shotgun (WGS) entry which is preliminary data.</text>
</comment>
<reference evidence="1 2" key="1">
    <citation type="submission" date="2019-03" db="EMBL/GenBank/DDBJ databases">
        <title>Single cell metagenomics reveals metabolic interactions within the superorganism composed of flagellate Streblomastix strix and complex community of Bacteroidetes bacteria on its surface.</title>
        <authorList>
            <person name="Treitli S.C."/>
            <person name="Kolisko M."/>
            <person name="Husnik F."/>
            <person name="Keeling P."/>
            <person name="Hampl V."/>
        </authorList>
    </citation>
    <scope>NUCLEOTIDE SEQUENCE [LARGE SCALE GENOMIC DNA]</scope>
    <source>
        <strain evidence="1">ST1C</strain>
    </source>
</reference>
<dbReference type="AlphaFoldDB" id="A0A5J4XC35"/>
<proteinExistence type="predicted"/>